<dbReference type="AlphaFoldDB" id="A0ABD3R2B2"/>
<organism evidence="1 2">
    <name type="scientific">Cyclostephanos tholiformis</name>
    <dbReference type="NCBI Taxonomy" id="382380"/>
    <lineage>
        <taxon>Eukaryota</taxon>
        <taxon>Sar</taxon>
        <taxon>Stramenopiles</taxon>
        <taxon>Ochrophyta</taxon>
        <taxon>Bacillariophyta</taxon>
        <taxon>Coscinodiscophyceae</taxon>
        <taxon>Thalassiosirophycidae</taxon>
        <taxon>Stephanodiscales</taxon>
        <taxon>Stephanodiscaceae</taxon>
        <taxon>Cyclostephanos</taxon>
    </lineage>
</organism>
<evidence type="ECO:0000313" key="1">
    <source>
        <dbReference type="EMBL" id="KAL3806399.1"/>
    </source>
</evidence>
<dbReference type="Proteomes" id="UP001530377">
    <property type="component" value="Unassembled WGS sequence"/>
</dbReference>
<dbReference type="InterPro" id="IPR050600">
    <property type="entry name" value="SETD3_SETD6_MTase"/>
</dbReference>
<dbReference type="CDD" id="cd10527">
    <property type="entry name" value="SET_LSMT"/>
    <property type="match status" value="1"/>
</dbReference>
<reference evidence="1 2" key="1">
    <citation type="submission" date="2024-10" db="EMBL/GenBank/DDBJ databases">
        <title>Updated reference genomes for cyclostephanoid diatoms.</title>
        <authorList>
            <person name="Roberts W.R."/>
            <person name="Alverson A.J."/>
        </authorList>
    </citation>
    <scope>NUCLEOTIDE SEQUENCE [LARGE SCALE GENOMIC DNA]</scope>
    <source>
        <strain evidence="1 2">AJA228-03</strain>
    </source>
</reference>
<dbReference type="Gene3D" id="3.90.1410.10">
    <property type="entry name" value="set domain protein methyltransferase, domain 1"/>
    <property type="match status" value="1"/>
</dbReference>
<evidence type="ECO:0008006" key="3">
    <source>
        <dbReference type="Google" id="ProtNLM"/>
    </source>
</evidence>
<evidence type="ECO:0000313" key="2">
    <source>
        <dbReference type="Proteomes" id="UP001530377"/>
    </source>
</evidence>
<dbReference type="PANTHER" id="PTHR13271:SF137">
    <property type="entry name" value="SET DOMAIN-CONTAINING PROTEIN"/>
    <property type="match status" value="1"/>
</dbReference>
<name>A0ABD3R2B2_9STRA</name>
<keyword evidence="2" id="KW-1185">Reference proteome</keyword>
<comment type="caution">
    <text evidence="1">The sequence shown here is derived from an EMBL/GenBank/DDBJ whole genome shotgun (WGS) entry which is preliminary data.</text>
</comment>
<proteinExistence type="predicted"/>
<gene>
    <name evidence="1" type="ORF">ACHAXA_000685</name>
</gene>
<dbReference type="EMBL" id="JALLPB020000816">
    <property type="protein sequence ID" value="KAL3806399.1"/>
    <property type="molecule type" value="Genomic_DNA"/>
</dbReference>
<dbReference type="InterPro" id="IPR046341">
    <property type="entry name" value="SET_dom_sf"/>
</dbReference>
<sequence length="426" mass="47578">MKFCTALLLAGFSPKSAISFSYRALPAGTVNLSSSVERDVYNMAEWAAGYGVQQAEGVQLTSYDGQDYFPMTQTYIPAGSPVMYVPADLTFTSSKSLREFGNSLSMCENQLIQANLQDKVPLFRIFFKVVAEYEKGLDSPWYPWLNSLPRIFNTGASMTYACFDCLPPYAAYLALSERQNFVNFQKAIRNGPFSEEILKNVTVLKWAYNVALTRSTDIGGGERVIAPLADMFNHGSETEIKISFDGNGDCYAYATVDVPAGSPLRVSYGDPTDPTPLFASYGFLDESSPGTFCKLMNMRSEMEALGYTYANLLFYRETGGISSEVYDVVLYHVLLNSDDAGAADGFYRAVVSGDEGTKSQYHDQYWPYTKQELQKHVDGTLRDLERWSAKANSYDLNTHPRVPLILQHNAFVKETFLRVKMNLDAM</sequence>
<dbReference type="SUPFAM" id="SSF82199">
    <property type="entry name" value="SET domain"/>
    <property type="match status" value="1"/>
</dbReference>
<protein>
    <recommendedName>
        <fullName evidence="3">SET domain-containing protein</fullName>
    </recommendedName>
</protein>
<accession>A0ABD3R2B2</accession>
<dbReference type="PANTHER" id="PTHR13271">
    <property type="entry name" value="UNCHARACTERIZED PUTATIVE METHYLTRANSFERASE"/>
    <property type="match status" value="1"/>
</dbReference>